<keyword evidence="2" id="KW-0378">Hydrolase</keyword>
<dbReference type="Pfam" id="PF03288">
    <property type="entry name" value="Pox_D5"/>
    <property type="match status" value="1"/>
</dbReference>
<keyword evidence="4" id="KW-0067">ATP-binding</keyword>
<evidence type="ECO:0000256" key="2">
    <source>
        <dbReference type="ARBA" id="ARBA00022801"/>
    </source>
</evidence>
<dbReference type="Proteomes" id="UP000198956">
    <property type="component" value="Unassembled WGS sequence"/>
</dbReference>
<dbReference type="PANTHER" id="PTHR35372">
    <property type="entry name" value="ATP BINDING PROTEIN-RELATED"/>
    <property type="match status" value="1"/>
</dbReference>
<dbReference type="Gene3D" id="1.10.10.10">
    <property type="entry name" value="Winged helix-like DNA-binding domain superfamily/Winged helix DNA-binding domain"/>
    <property type="match status" value="1"/>
</dbReference>
<organism evidence="7 8">
    <name type="scientific">Aneurinibacillus thermoaerophilus</name>
    <dbReference type="NCBI Taxonomy" id="143495"/>
    <lineage>
        <taxon>Bacteria</taxon>
        <taxon>Bacillati</taxon>
        <taxon>Bacillota</taxon>
        <taxon>Bacilli</taxon>
        <taxon>Bacillales</taxon>
        <taxon>Paenibacillaceae</taxon>
        <taxon>Aneurinibacillus group</taxon>
        <taxon>Aneurinibacillus</taxon>
    </lineage>
</organism>
<dbReference type="InterPro" id="IPR051620">
    <property type="entry name" value="ORF904-like_C"/>
</dbReference>
<feature type="domain" description="SF3 helicase" evidence="6">
    <location>
        <begin position="225"/>
        <end position="384"/>
    </location>
</feature>
<dbReference type="InterPro" id="IPR027417">
    <property type="entry name" value="P-loop_NTPase"/>
</dbReference>
<dbReference type="AlphaFoldDB" id="A0A1G7WP09"/>
<dbReference type="PANTHER" id="PTHR35372:SF2">
    <property type="entry name" value="SF3 HELICASE DOMAIN-CONTAINING PROTEIN"/>
    <property type="match status" value="1"/>
</dbReference>
<dbReference type="PROSITE" id="PS51206">
    <property type="entry name" value="SF3_HELICASE_1"/>
    <property type="match status" value="1"/>
</dbReference>
<dbReference type="Pfam" id="PF08706">
    <property type="entry name" value="D5_N"/>
    <property type="match status" value="1"/>
</dbReference>
<evidence type="ECO:0000256" key="1">
    <source>
        <dbReference type="ARBA" id="ARBA00022741"/>
    </source>
</evidence>
<feature type="compositionally biased region" description="Low complexity" evidence="5">
    <location>
        <begin position="45"/>
        <end position="64"/>
    </location>
</feature>
<evidence type="ECO:0000313" key="7">
    <source>
        <dbReference type="EMBL" id="SDG73659.1"/>
    </source>
</evidence>
<dbReference type="InterPro" id="IPR036390">
    <property type="entry name" value="WH_DNA-bd_sf"/>
</dbReference>
<dbReference type="InterPro" id="IPR014818">
    <property type="entry name" value="Phage/plasmid_primase_P4_C"/>
</dbReference>
<evidence type="ECO:0000256" key="5">
    <source>
        <dbReference type="SAM" id="MobiDB-lite"/>
    </source>
</evidence>
<protein>
    <submittedName>
        <fullName evidence="7">Putative DNA primase/helicase</fullName>
    </submittedName>
</protein>
<keyword evidence="3 7" id="KW-0347">Helicase</keyword>
<dbReference type="EMBL" id="FNDE01000002">
    <property type="protein sequence ID" value="SDG73659.1"/>
    <property type="molecule type" value="Genomic_DNA"/>
</dbReference>
<dbReference type="NCBIfam" id="TIGR01613">
    <property type="entry name" value="primase_Cterm"/>
    <property type="match status" value="1"/>
</dbReference>
<reference evidence="7 8" key="1">
    <citation type="submission" date="2016-10" db="EMBL/GenBank/DDBJ databases">
        <authorList>
            <person name="de Groot N.N."/>
        </authorList>
    </citation>
    <scope>NUCLEOTIDE SEQUENCE [LARGE SCALE GENOMIC DNA]</scope>
    <source>
        <strain evidence="7 8">L 420-91</strain>
    </source>
</reference>
<dbReference type="RefSeq" id="WP_091259682.1">
    <property type="nucleotide sequence ID" value="NZ_FNDE01000002.1"/>
</dbReference>
<dbReference type="InterPro" id="IPR014015">
    <property type="entry name" value="Helicase_SF3_DNA-vir"/>
</dbReference>
<dbReference type="InterPro" id="IPR036388">
    <property type="entry name" value="WH-like_DNA-bd_sf"/>
</dbReference>
<dbReference type="Gene3D" id="3.40.50.300">
    <property type="entry name" value="P-loop containing nucleotide triphosphate hydrolases"/>
    <property type="match status" value="1"/>
</dbReference>
<dbReference type="SUPFAM" id="SSF52540">
    <property type="entry name" value="P-loop containing nucleoside triphosphate hydrolases"/>
    <property type="match status" value="1"/>
</dbReference>
<dbReference type="Pfam" id="PF19263">
    <property type="entry name" value="DUF5906"/>
    <property type="match status" value="1"/>
</dbReference>
<gene>
    <name evidence="7" type="ORF">SAMN04489735_100236</name>
</gene>
<dbReference type="InterPro" id="IPR006500">
    <property type="entry name" value="Helicase_put_C_phage/plasmid"/>
</dbReference>
<dbReference type="OrthoDB" id="9763644at2"/>
<dbReference type="GO" id="GO:0004386">
    <property type="term" value="F:helicase activity"/>
    <property type="evidence" value="ECO:0007669"/>
    <property type="project" value="UniProtKB-KW"/>
</dbReference>
<dbReference type="InterPro" id="IPR004968">
    <property type="entry name" value="DNA_primase/NTPase_C"/>
</dbReference>
<dbReference type="GO" id="GO:0016787">
    <property type="term" value="F:hydrolase activity"/>
    <property type="evidence" value="ECO:0007669"/>
    <property type="project" value="UniProtKB-KW"/>
</dbReference>
<accession>A0A1G7WP09</accession>
<evidence type="ECO:0000256" key="3">
    <source>
        <dbReference type="ARBA" id="ARBA00022806"/>
    </source>
</evidence>
<feature type="region of interest" description="Disordered" evidence="5">
    <location>
        <begin position="39"/>
        <end position="64"/>
    </location>
</feature>
<proteinExistence type="predicted"/>
<dbReference type="SUPFAM" id="SSF46785">
    <property type="entry name" value="Winged helix' DNA-binding domain"/>
    <property type="match status" value="1"/>
</dbReference>
<evidence type="ECO:0000256" key="4">
    <source>
        <dbReference type="ARBA" id="ARBA00022840"/>
    </source>
</evidence>
<evidence type="ECO:0000259" key="6">
    <source>
        <dbReference type="PROSITE" id="PS51206"/>
    </source>
</evidence>
<dbReference type="InterPro" id="IPR045455">
    <property type="entry name" value="NrS-1_pol-like_helicase"/>
</dbReference>
<sequence length="508" mass="58926">MVFLKVTSNNVNYTSREYIDALIAAKRKEQQNIWDEEEEKAIQETKTNNNNNNNNNNKPEKANTNNIKEEKVSKYIAPFIIKNKNGDEYVHRGLLAEYLIENVPAIYATGQLYIYEDGVYRPAKENEEKGIIKKLITPQFSNMALINDVAQQWIIDERVNKFPHQLNPDPYKLNLLNGILNLKTMELEEHTPNYYSTIQIKANYNKNAKGEHFKKFLDSSVPDKKIQMLLQEIVGYSLTTLTDSKKMIFILDGPSDTGKSTFITATLENLLTDNAKSHVELQELSDNEYKQAELFEKVVNIYADLPAKGIQDIGYIKAATGGDKITARRIYGHPFSFYNKAKFVFSTNGLPANYSKDTSDAFYNRLIIIPFNQVPKQKDVTLKEKLANEKDFIFMWALEGLLRLIKNGFKFTETETTEQLLQEYKQENNPVMRFVNECCELGDYTIPRATLYTHYENFCEQNNYKKLSAIKFNKELEKAYPQITRKQLNDARRTKAWYGIRCLDFTEF</sequence>
<keyword evidence="1" id="KW-0547">Nucleotide-binding</keyword>
<dbReference type="SMART" id="SM00885">
    <property type="entry name" value="D5_N"/>
    <property type="match status" value="1"/>
</dbReference>
<dbReference type="GO" id="GO:0005524">
    <property type="term" value="F:ATP binding"/>
    <property type="evidence" value="ECO:0007669"/>
    <property type="project" value="UniProtKB-KW"/>
</dbReference>
<name>A0A1G7WP09_ANETH</name>
<evidence type="ECO:0000313" key="8">
    <source>
        <dbReference type="Proteomes" id="UP000198956"/>
    </source>
</evidence>